<keyword evidence="3" id="KW-0418">Kinase</keyword>
<dbReference type="InterPro" id="IPR052203">
    <property type="entry name" value="GHMP_Kinase-Related"/>
</dbReference>
<evidence type="ECO:0000259" key="11">
    <source>
        <dbReference type="Pfam" id="PF07959"/>
    </source>
</evidence>
<evidence type="ECO:0000256" key="4">
    <source>
        <dbReference type="ARBA" id="ARBA00022840"/>
    </source>
</evidence>
<keyword evidence="14" id="KW-1185">Reference proteome</keyword>
<dbReference type="Proteomes" id="UP000287033">
    <property type="component" value="Unassembled WGS sequence"/>
</dbReference>
<dbReference type="EMBL" id="BEZZ01000620">
    <property type="protein sequence ID" value="GCC34657.1"/>
    <property type="molecule type" value="Genomic_DNA"/>
</dbReference>
<feature type="domain" description="GHMP kinase C-terminal" evidence="12">
    <location>
        <begin position="959"/>
        <end position="1036"/>
    </location>
</feature>
<dbReference type="OMA" id="QRWREAW"/>
<evidence type="ECO:0000256" key="3">
    <source>
        <dbReference type="ARBA" id="ARBA00022777"/>
    </source>
</evidence>
<evidence type="ECO:0000259" key="10">
    <source>
        <dbReference type="Pfam" id="PF00288"/>
    </source>
</evidence>
<dbReference type="InterPro" id="IPR013750">
    <property type="entry name" value="GHMP_kinase_C_dom"/>
</dbReference>
<evidence type="ECO:0000313" key="13">
    <source>
        <dbReference type="EMBL" id="GCC34657.1"/>
    </source>
</evidence>
<dbReference type="InterPro" id="IPR020568">
    <property type="entry name" value="Ribosomal_Su5_D2-typ_SF"/>
</dbReference>
<comment type="similarity">
    <text evidence="5">Belongs to the GHMP kinase family.</text>
</comment>
<evidence type="ECO:0000256" key="1">
    <source>
        <dbReference type="ARBA" id="ARBA00022679"/>
    </source>
</evidence>
<comment type="function">
    <text evidence="7">Takes part in the salvage pathway for reutilization of fucose from the degradation of oligosaccharides.</text>
</comment>
<feature type="domain" description="GHMP kinase N-terminal" evidence="10">
    <location>
        <begin position="809"/>
        <end position="876"/>
    </location>
</feature>
<keyword evidence="4" id="KW-0067">ATP-binding</keyword>
<name>A0A401SW80_CHIPU</name>
<dbReference type="OrthoDB" id="271303at2759"/>
<dbReference type="Pfam" id="PF08544">
    <property type="entry name" value="GHMP_kinases_C"/>
    <property type="match status" value="1"/>
</dbReference>
<comment type="catalytic activity">
    <reaction evidence="6">
        <text>L-fucose + ATP = beta-L-fucose 1-phosphate + ADP + H(+)</text>
        <dbReference type="Rhea" id="RHEA:13241"/>
        <dbReference type="ChEBI" id="CHEBI:2181"/>
        <dbReference type="ChEBI" id="CHEBI:15378"/>
        <dbReference type="ChEBI" id="CHEBI:30616"/>
        <dbReference type="ChEBI" id="CHEBI:57268"/>
        <dbReference type="ChEBI" id="CHEBI:456216"/>
        <dbReference type="EC" id="2.7.1.52"/>
    </reaction>
</comment>
<dbReference type="GO" id="GO:0042352">
    <property type="term" value="P:GDP-L-fucose salvage"/>
    <property type="evidence" value="ECO:0007669"/>
    <property type="project" value="UniProtKB-ARBA"/>
</dbReference>
<evidence type="ECO:0000256" key="6">
    <source>
        <dbReference type="ARBA" id="ARBA00052616"/>
    </source>
</evidence>
<evidence type="ECO:0000256" key="9">
    <source>
        <dbReference type="ARBA" id="ARBA00071656"/>
    </source>
</evidence>
<protein>
    <recommendedName>
        <fullName evidence="9">L-fucose kinase</fullName>
        <ecNumber evidence="8">2.7.1.52</ecNumber>
    </recommendedName>
</protein>
<dbReference type="SUPFAM" id="SSF55060">
    <property type="entry name" value="GHMP Kinase, C-terminal domain"/>
    <property type="match status" value="1"/>
</dbReference>
<reference evidence="13 14" key="1">
    <citation type="journal article" date="2018" name="Nat. Ecol. Evol.">
        <title>Shark genomes provide insights into elasmobranch evolution and the origin of vertebrates.</title>
        <authorList>
            <person name="Hara Y"/>
            <person name="Yamaguchi K"/>
            <person name="Onimaru K"/>
            <person name="Kadota M"/>
            <person name="Koyanagi M"/>
            <person name="Keeley SD"/>
            <person name="Tatsumi K"/>
            <person name="Tanaka K"/>
            <person name="Motone F"/>
            <person name="Kageyama Y"/>
            <person name="Nozu R"/>
            <person name="Adachi N"/>
            <person name="Nishimura O"/>
            <person name="Nakagawa R"/>
            <person name="Tanegashima C"/>
            <person name="Kiyatake I"/>
            <person name="Matsumoto R"/>
            <person name="Murakumo K"/>
            <person name="Nishida K"/>
            <person name="Terakita A"/>
            <person name="Kuratani S"/>
            <person name="Sato K"/>
            <person name="Hyodo S Kuraku.S."/>
        </authorList>
    </citation>
    <scope>NUCLEOTIDE SEQUENCE [LARGE SCALE GENOMIC DNA]</scope>
</reference>
<dbReference type="AlphaFoldDB" id="A0A401SW80"/>
<dbReference type="SUPFAM" id="SSF54211">
    <property type="entry name" value="Ribosomal protein S5 domain 2-like"/>
    <property type="match status" value="1"/>
</dbReference>
<organism evidence="13 14">
    <name type="scientific">Chiloscyllium punctatum</name>
    <name type="common">Brownbanded bambooshark</name>
    <name type="synonym">Hemiscyllium punctatum</name>
    <dbReference type="NCBI Taxonomy" id="137246"/>
    <lineage>
        <taxon>Eukaryota</taxon>
        <taxon>Metazoa</taxon>
        <taxon>Chordata</taxon>
        <taxon>Craniata</taxon>
        <taxon>Vertebrata</taxon>
        <taxon>Chondrichthyes</taxon>
        <taxon>Elasmobranchii</taxon>
        <taxon>Galeomorphii</taxon>
        <taxon>Galeoidea</taxon>
        <taxon>Orectolobiformes</taxon>
        <taxon>Hemiscylliidae</taxon>
        <taxon>Chiloscyllium</taxon>
    </lineage>
</organism>
<dbReference type="Gene3D" id="3.30.230.120">
    <property type="match status" value="1"/>
</dbReference>
<dbReference type="STRING" id="137246.A0A401SW80"/>
<dbReference type="GO" id="GO:0005524">
    <property type="term" value="F:ATP binding"/>
    <property type="evidence" value="ECO:0007669"/>
    <property type="project" value="UniProtKB-KW"/>
</dbReference>
<evidence type="ECO:0000259" key="12">
    <source>
        <dbReference type="Pfam" id="PF08544"/>
    </source>
</evidence>
<dbReference type="PANTHER" id="PTHR32463:SF0">
    <property type="entry name" value="L-FUCOSE KINASE"/>
    <property type="match status" value="1"/>
</dbReference>
<feature type="domain" description="GDP-fucose pyrophosphorylase" evidence="11">
    <location>
        <begin position="54"/>
        <end position="483"/>
    </location>
</feature>
<comment type="caution">
    <text evidence="13">The sequence shown here is derived from an EMBL/GenBank/DDBJ whole genome shotgun (WGS) entry which is preliminary data.</text>
</comment>
<dbReference type="PRINTS" id="PR00959">
    <property type="entry name" value="MEVGALKINASE"/>
</dbReference>
<accession>A0A401SW80</accession>
<proteinExistence type="inferred from homology"/>
<gene>
    <name evidence="13" type="ORF">chiPu_0013132</name>
</gene>
<dbReference type="InterPro" id="IPR036554">
    <property type="entry name" value="GHMP_kinase_C_sf"/>
</dbReference>
<evidence type="ECO:0000256" key="5">
    <source>
        <dbReference type="ARBA" id="ARBA00038121"/>
    </source>
</evidence>
<evidence type="ECO:0000313" key="14">
    <source>
        <dbReference type="Proteomes" id="UP000287033"/>
    </source>
</evidence>
<dbReference type="PANTHER" id="PTHR32463">
    <property type="entry name" value="L-FUCOSE KINASE"/>
    <property type="match status" value="1"/>
</dbReference>
<evidence type="ECO:0000256" key="2">
    <source>
        <dbReference type="ARBA" id="ARBA00022741"/>
    </source>
</evidence>
<keyword evidence="1" id="KW-0808">Transferase</keyword>
<sequence length="1066" mass="116689">LEIRQHKGSIAPDVVLLTVEDPQTCVGSGGATLNALLVAAEHLSAKAGYTVVTSDVLQTARILILHMGRDFPFDDCGRSFTCLPMENCDSKAEALVCNIDVLLHVMTYKLGPGCPPGVWVCSTDMILTVPSYPDICWEGFSGVKVVSVPGTVSYARNHGVYLIDQEGYVCDIIYKGTEERIKECALSDGRVPLVSGIVFFSWETAEKLLATHVTPPLDSCTYMGLDSGTRPIQLSIFFDILLCMARHSCEDIFVNKAGRILQSSDIAKPSMTNSSDMAIMRSARAVLWQELRGIPITVAYIVDGCYDYMSLSADDHIQNLTRRGIMSSCFVARHIVHSELTHPALVHKDCSVINSLLDGEITIEPNSVVQHCHLQGSIHLRSGCLLSGVDLMSAAVLSQYQLCSVIIQGRHIRLRDLKLKIFSITGCQDDLQVPFASDSSTFLNIPWATFFSRTGIKKEELWDPNIPEGDQCLLNARLFPVLHVSEPIGIEDVLWFLESERGQFLSKWQSAWRLSMREVLNCLDQQAELAWRQQLFLNQAQHKIQSTLLGRKDNSLWPLIRAAVCEGHEQQILNTLDTVATTTEDLGIAARTLACVADVLGCMAGGQGGLRSGPAANPAWTDAFHLLESRNVVLGVKRLAEERAKWLNRPDLLVRAARHYEGAEQILIRQAVMSARRFISMGQGELPPMNHWVVAECPARIDISGGWSDTPPITYEHGGVVLDIAVLVDKCKPVGAKVRRIAEPKLHLVLNSGSKETGMSVEIVCQTLDDLRDYSQPRAPGALLKAAFICTEIIHYPSQVLLQDQLMTGFGSGFELHTWSNLPHGSGLGTSSILAGAVMAALITAAGKTCNTSSLIHAVLHLEQMLTTGGGWQDQVGGLVPGIKIGRSKSQLPLRVDVERIAVTDAFVKTLNNHLLLVYTGKTRLARNLLQDVLRSWYARVPNIVENVDALVRNAEECAQAFIEGDLPWIGQCLNTYWQQKKCMAPGCEPSAVRQIMAVLQPHVHGQSLAGAGGGGFLYLLTKEPQQKDTIERILRTSKGLGNFSVHAVEVDETGITVRLSGAGGE</sequence>
<keyword evidence="2" id="KW-0547">Nucleotide-binding</keyword>
<evidence type="ECO:0000256" key="7">
    <source>
        <dbReference type="ARBA" id="ARBA00059365"/>
    </source>
</evidence>
<dbReference type="EC" id="2.7.1.52" evidence="8"/>
<feature type="non-terminal residue" evidence="13">
    <location>
        <position position="1"/>
    </location>
</feature>
<dbReference type="GO" id="GO:0050201">
    <property type="term" value="F:fucokinase activity"/>
    <property type="evidence" value="ECO:0007669"/>
    <property type="project" value="UniProtKB-EC"/>
</dbReference>
<dbReference type="Pfam" id="PF07959">
    <property type="entry name" value="Fucose_pyrophosphorylase"/>
    <property type="match status" value="1"/>
</dbReference>
<evidence type="ECO:0000256" key="8">
    <source>
        <dbReference type="ARBA" id="ARBA00066363"/>
    </source>
</evidence>
<dbReference type="FunFam" id="3.30.230.120:FF:000001">
    <property type="entry name" value="L-fucose kinase"/>
    <property type="match status" value="1"/>
</dbReference>
<dbReference type="InterPro" id="IPR006204">
    <property type="entry name" value="GHMP_kinase_N_dom"/>
</dbReference>
<dbReference type="InterPro" id="IPR012887">
    <property type="entry name" value="GDP_fucose_pyrophosphorylase"/>
</dbReference>
<dbReference type="Pfam" id="PF00288">
    <property type="entry name" value="GHMP_kinases_N"/>
    <property type="match status" value="1"/>
</dbReference>